<keyword evidence="2" id="KW-1185">Reference proteome</keyword>
<organism evidence="1 2">
    <name type="scientific">Dissostichus mawsoni</name>
    <name type="common">Antarctic cod</name>
    <dbReference type="NCBI Taxonomy" id="36200"/>
    <lineage>
        <taxon>Eukaryota</taxon>
        <taxon>Metazoa</taxon>
        <taxon>Chordata</taxon>
        <taxon>Craniata</taxon>
        <taxon>Vertebrata</taxon>
        <taxon>Euteleostomi</taxon>
        <taxon>Actinopterygii</taxon>
        <taxon>Neopterygii</taxon>
        <taxon>Teleostei</taxon>
        <taxon>Neoteleostei</taxon>
        <taxon>Acanthomorphata</taxon>
        <taxon>Eupercaria</taxon>
        <taxon>Perciformes</taxon>
        <taxon>Notothenioidei</taxon>
        <taxon>Nototheniidae</taxon>
        <taxon>Dissostichus</taxon>
    </lineage>
</organism>
<sequence>MSPVPASRVSMMNSAGSKVLASLRPGPLTRTRLASPISDWQGSSRPEGVVREAVSWLRSNSPMSRGMSAAEPTFRWDILMESSPEDSRMETLRGEDAVVSRQDGQVGHGAGPVLVVKTTDVCLGRTLDGQRQTACIDMI</sequence>
<evidence type="ECO:0000313" key="1">
    <source>
        <dbReference type="EMBL" id="KAF3859915.1"/>
    </source>
</evidence>
<protein>
    <submittedName>
        <fullName evidence="1">Uncharacterized protein</fullName>
    </submittedName>
</protein>
<dbReference type="AlphaFoldDB" id="A0A7J5ZDL6"/>
<accession>A0A7J5ZDL6</accession>
<dbReference type="EMBL" id="JAAKFY010000002">
    <property type="protein sequence ID" value="KAF3859915.1"/>
    <property type="molecule type" value="Genomic_DNA"/>
</dbReference>
<reference evidence="1 2" key="1">
    <citation type="submission" date="2020-03" db="EMBL/GenBank/DDBJ databases">
        <title>Dissostichus mawsoni Genome sequencing and assembly.</title>
        <authorList>
            <person name="Park H."/>
        </authorList>
    </citation>
    <scope>NUCLEOTIDE SEQUENCE [LARGE SCALE GENOMIC DNA]</scope>
    <source>
        <strain evidence="1">DM0001</strain>
        <tissue evidence="1">Muscle</tissue>
    </source>
</reference>
<proteinExistence type="predicted"/>
<gene>
    <name evidence="1" type="ORF">F7725_000170</name>
</gene>
<dbReference type="Proteomes" id="UP000518266">
    <property type="component" value="Unassembled WGS sequence"/>
</dbReference>
<name>A0A7J5ZDL6_DISMA</name>
<comment type="caution">
    <text evidence="1">The sequence shown here is derived from an EMBL/GenBank/DDBJ whole genome shotgun (WGS) entry which is preliminary data.</text>
</comment>
<evidence type="ECO:0000313" key="2">
    <source>
        <dbReference type="Proteomes" id="UP000518266"/>
    </source>
</evidence>